<evidence type="ECO:0000256" key="1">
    <source>
        <dbReference type="ARBA" id="ARBA00010088"/>
    </source>
</evidence>
<dbReference type="SUPFAM" id="SSF53474">
    <property type="entry name" value="alpha/beta-Hydrolases"/>
    <property type="match status" value="1"/>
</dbReference>
<comment type="similarity">
    <text evidence="1">Belongs to the peptidase S33 family.</text>
</comment>
<dbReference type="Pfam" id="PF06441">
    <property type="entry name" value="EHN"/>
    <property type="match status" value="1"/>
</dbReference>
<accession>A0ABM7M064</accession>
<sequence>MKLLHWNGTKHSVPFDWHSTEEQDMAPIRPFRIDVPQADLDDLRDRLTRTRWTPEIPGQGWTRGVPVDYLRGLADYWAGEFDWRAAEARLNELPQFTTEVDGQNLHFAHVRSADPAAVPLLISHDWPASFALYLPVVEALRAHFHLVLVSNPGVGFSGPLTAPGWSTARSAAALNEIMARLGYERYGVQGTGGGAWIAVEMGRQAPDRVIGVHVNGHITFPSGDPAEFDGLTEAEQDRLRRLQEFRDERMGFAAIQSTRPQTLAFGLHDSPVGQLAWIVEKFQEWTDPAAQLPEDAVGRDLLLTNVSLYWFTGTAGSSANTYWESAHDPSAWAPKEKSTVPLGVALGVTDITVRRFAEREAPVTHWTELPAGGNFLPAEEPKLFADDVTAFFHAAGS</sequence>
<proteinExistence type="inferred from homology"/>
<dbReference type="InterPro" id="IPR029058">
    <property type="entry name" value="AB_hydrolase_fold"/>
</dbReference>
<dbReference type="GO" id="GO:0016787">
    <property type="term" value="F:hydrolase activity"/>
    <property type="evidence" value="ECO:0007669"/>
    <property type="project" value="UniProtKB-KW"/>
</dbReference>
<organism evidence="5 6">
    <name type="scientific">Actinoplanes ianthinogenes</name>
    <dbReference type="NCBI Taxonomy" id="122358"/>
    <lineage>
        <taxon>Bacteria</taxon>
        <taxon>Bacillati</taxon>
        <taxon>Actinomycetota</taxon>
        <taxon>Actinomycetes</taxon>
        <taxon>Micromonosporales</taxon>
        <taxon>Micromonosporaceae</taxon>
        <taxon>Actinoplanes</taxon>
    </lineage>
</organism>
<dbReference type="Proteomes" id="UP000676967">
    <property type="component" value="Chromosome"/>
</dbReference>
<feature type="domain" description="Epoxide hydrolase N-terminal" evidence="4">
    <location>
        <begin position="28"/>
        <end position="131"/>
    </location>
</feature>
<dbReference type="PANTHER" id="PTHR21661:SF35">
    <property type="entry name" value="EPOXIDE HYDROLASE"/>
    <property type="match status" value="1"/>
</dbReference>
<evidence type="ECO:0000256" key="3">
    <source>
        <dbReference type="ARBA" id="ARBA00022801"/>
    </source>
</evidence>
<name>A0ABM7M064_9ACTN</name>
<dbReference type="InterPro" id="IPR016292">
    <property type="entry name" value="Epoxide_hydrolase"/>
</dbReference>
<keyword evidence="3 5" id="KW-0378">Hydrolase</keyword>
<evidence type="ECO:0000259" key="4">
    <source>
        <dbReference type="Pfam" id="PF06441"/>
    </source>
</evidence>
<gene>
    <name evidence="5" type="ORF">Aiant_56160</name>
</gene>
<dbReference type="PIRSF" id="PIRSF001112">
    <property type="entry name" value="Epoxide_hydrolase"/>
    <property type="match status" value="1"/>
</dbReference>
<dbReference type="EMBL" id="AP023356">
    <property type="protein sequence ID" value="BCJ44959.1"/>
    <property type="molecule type" value="Genomic_DNA"/>
</dbReference>
<keyword evidence="6" id="KW-1185">Reference proteome</keyword>
<dbReference type="PANTHER" id="PTHR21661">
    <property type="entry name" value="EPOXIDE HYDROLASE 1-RELATED"/>
    <property type="match status" value="1"/>
</dbReference>
<dbReference type="Gene3D" id="3.40.50.1820">
    <property type="entry name" value="alpha/beta hydrolase"/>
    <property type="match status" value="1"/>
</dbReference>
<keyword evidence="2" id="KW-0058">Aromatic hydrocarbons catabolism</keyword>
<reference evidence="5 6" key="1">
    <citation type="submission" date="2020-08" db="EMBL/GenBank/DDBJ databases">
        <title>Whole genome shotgun sequence of Actinoplanes ianthinogenes NBRC 13996.</title>
        <authorList>
            <person name="Komaki H."/>
            <person name="Tamura T."/>
        </authorList>
    </citation>
    <scope>NUCLEOTIDE SEQUENCE [LARGE SCALE GENOMIC DNA]</scope>
    <source>
        <strain evidence="5 6">NBRC 13996</strain>
    </source>
</reference>
<protein>
    <submittedName>
        <fullName evidence="5">Microsomal epoxide hydrolase</fullName>
    </submittedName>
</protein>
<dbReference type="InterPro" id="IPR010497">
    <property type="entry name" value="Epoxide_hydro_N"/>
</dbReference>
<evidence type="ECO:0000313" key="6">
    <source>
        <dbReference type="Proteomes" id="UP000676967"/>
    </source>
</evidence>
<evidence type="ECO:0000313" key="5">
    <source>
        <dbReference type="EMBL" id="BCJ44959.1"/>
    </source>
</evidence>
<evidence type="ECO:0000256" key="2">
    <source>
        <dbReference type="ARBA" id="ARBA00022797"/>
    </source>
</evidence>